<feature type="compositionally biased region" description="Basic and acidic residues" evidence="1">
    <location>
        <begin position="95"/>
        <end position="105"/>
    </location>
</feature>
<comment type="caution">
    <text evidence="2">The sequence shown here is derived from an EMBL/GenBank/DDBJ whole genome shotgun (WGS) entry which is preliminary data.</text>
</comment>
<accession>A0A318KE54</accession>
<organism evidence="2 3">
    <name type="scientific">Nocardia tenerifensis</name>
    <dbReference type="NCBI Taxonomy" id="228006"/>
    <lineage>
        <taxon>Bacteria</taxon>
        <taxon>Bacillati</taxon>
        <taxon>Actinomycetota</taxon>
        <taxon>Actinomycetes</taxon>
        <taxon>Mycobacteriales</taxon>
        <taxon>Nocardiaceae</taxon>
        <taxon>Nocardia</taxon>
    </lineage>
</organism>
<feature type="region of interest" description="Disordered" evidence="1">
    <location>
        <begin position="94"/>
        <end position="114"/>
    </location>
</feature>
<evidence type="ECO:0000256" key="1">
    <source>
        <dbReference type="SAM" id="MobiDB-lite"/>
    </source>
</evidence>
<evidence type="ECO:0008006" key="4">
    <source>
        <dbReference type="Google" id="ProtNLM"/>
    </source>
</evidence>
<dbReference type="AlphaFoldDB" id="A0A318KE54"/>
<keyword evidence="3" id="KW-1185">Reference proteome</keyword>
<gene>
    <name evidence="2" type="ORF">DFR70_1021079</name>
</gene>
<sequence length="114" mass="12706">MHDPTHDELGMKVQRAQYQLAQIRGVGKVDGVSVEVDAENRLVSLNVPNAERIIAAYDAAVRDLQPQVDEAMRELAEDPQVSSARIFTEANSARLEAERRERERSSGGFLESGW</sequence>
<dbReference type="OrthoDB" id="4464258at2"/>
<dbReference type="RefSeq" id="WP_051187768.1">
    <property type="nucleotide sequence ID" value="NZ_QJKF01000002.1"/>
</dbReference>
<proteinExistence type="predicted"/>
<dbReference type="EMBL" id="QJKF01000002">
    <property type="protein sequence ID" value="PXX69390.1"/>
    <property type="molecule type" value="Genomic_DNA"/>
</dbReference>
<dbReference type="Proteomes" id="UP000247569">
    <property type="component" value="Unassembled WGS sequence"/>
</dbReference>
<reference evidence="2 3" key="1">
    <citation type="submission" date="2018-05" db="EMBL/GenBank/DDBJ databases">
        <title>Genomic Encyclopedia of Type Strains, Phase IV (KMG-IV): sequencing the most valuable type-strain genomes for metagenomic binning, comparative biology and taxonomic classification.</title>
        <authorList>
            <person name="Goeker M."/>
        </authorList>
    </citation>
    <scope>NUCLEOTIDE SEQUENCE [LARGE SCALE GENOMIC DNA]</scope>
    <source>
        <strain evidence="2 3">DSM 44704</strain>
    </source>
</reference>
<protein>
    <recommendedName>
        <fullName evidence="4">YbaB/EbfC DNA-binding family protein</fullName>
    </recommendedName>
</protein>
<name>A0A318KE54_9NOCA</name>
<evidence type="ECO:0000313" key="3">
    <source>
        <dbReference type="Proteomes" id="UP000247569"/>
    </source>
</evidence>
<evidence type="ECO:0000313" key="2">
    <source>
        <dbReference type="EMBL" id="PXX69390.1"/>
    </source>
</evidence>